<dbReference type="Proteomes" id="UP000019364">
    <property type="component" value="Unassembled WGS sequence"/>
</dbReference>
<dbReference type="RefSeq" id="WP_036653718.1">
    <property type="nucleotide sequence ID" value="NZ_BAVZ01000043.1"/>
</dbReference>
<dbReference type="EMBL" id="BAVZ01000043">
    <property type="protein sequence ID" value="GAF10875.1"/>
    <property type="molecule type" value="Genomic_DNA"/>
</dbReference>
<accession>W7YIZ3</accession>
<comment type="caution">
    <text evidence="1">The sequence shown here is derived from an EMBL/GenBank/DDBJ whole genome shotgun (WGS) entry which is preliminary data.</text>
</comment>
<protein>
    <submittedName>
        <fullName evidence="1">Uncharacterized protein</fullName>
    </submittedName>
</protein>
<organism evidence="1 2">
    <name type="scientific">Paenibacillus pini JCM 16418</name>
    <dbReference type="NCBI Taxonomy" id="1236976"/>
    <lineage>
        <taxon>Bacteria</taxon>
        <taxon>Bacillati</taxon>
        <taxon>Bacillota</taxon>
        <taxon>Bacilli</taxon>
        <taxon>Bacillales</taxon>
        <taxon>Paenibacillaceae</taxon>
        <taxon>Paenibacillus</taxon>
    </lineage>
</organism>
<name>W7YIZ3_9BACL</name>
<keyword evidence="2" id="KW-1185">Reference proteome</keyword>
<proteinExistence type="predicted"/>
<evidence type="ECO:0000313" key="2">
    <source>
        <dbReference type="Proteomes" id="UP000019364"/>
    </source>
</evidence>
<gene>
    <name evidence="1" type="ORF">JCM16418_5105</name>
</gene>
<sequence>MLKEFKRLVVGLTVKDEGAALDVLETLSKLSKTVELDKTYWVSEWSWTPISDGIYSYEEHLRNSKVNNNITAYYTDKNYRTYFPWDIYETKEECDLACKLKNSFGYDWDIGLGKFIRMNDLSVKQI</sequence>
<dbReference type="AlphaFoldDB" id="W7YIZ3"/>
<evidence type="ECO:0000313" key="1">
    <source>
        <dbReference type="EMBL" id="GAF10875.1"/>
    </source>
</evidence>
<reference evidence="1 2" key="1">
    <citation type="journal article" date="2014" name="Genome Announc.">
        <title>Draft Genome Sequence of Paenibacillus pini JCM 16418T, Isolated from the Rhizosphere of Pine Tree.</title>
        <authorList>
            <person name="Yuki M."/>
            <person name="Oshima K."/>
            <person name="Suda W."/>
            <person name="Oshida Y."/>
            <person name="Kitamura K."/>
            <person name="Iida Y."/>
            <person name="Hattori M."/>
            <person name="Ohkuma M."/>
        </authorList>
    </citation>
    <scope>NUCLEOTIDE SEQUENCE [LARGE SCALE GENOMIC DNA]</scope>
    <source>
        <strain evidence="1 2">JCM 16418</strain>
    </source>
</reference>
<dbReference type="STRING" id="1236976.JCM16418_5105"/>